<dbReference type="Pfam" id="PF03180">
    <property type="entry name" value="Lipoprotein_9"/>
    <property type="match status" value="1"/>
</dbReference>
<dbReference type="OrthoDB" id="9812878at2"/>
<keyword evidence="5 6" id="KW-0449">Lipoprotein</keyword>
<keyword evidence="9" id="KW-1185">Reference proteome</keyword>
<dbReference type="GO" id="GO:0016020">
    <property type="term" value="C:membrane"/>
    <property type="evidence" value="ECO:0007669"/>
    <property type="project" value="UniProtKB-SubCell"/>
</dbReference>
<organism evidence="8 9">
    <name type="scientific">Formicincola oecophyllae</name>
    <dbReference type="NCBI Taxonomy" id="2558361"/>
    <lineage>
        <taxon>Bacteria</taxon>
        <taxon>Pseudomonadati</taxon>
        <taxon>Pseudomonadota</taxon>
        <taxon>Alphaproteobacteria</taxon>
        <taxon>Acetobacterales</taxon>
        <taxon>Acetobacteraceae</taxon>
        <taxon>Formicincola</taxon>
    </lineage>
</organism>
<dbReference type="InterPro" id="IPR004872">
    <property type="entry name" value="Lipoprotein_NlpA"/>
</dbReference>
<dbReference type="EMBL" id="CP038231">
    <property type="protein sequence ID" value="QDH14331.1"/>
    <property type="molecule type" value="Genomic_DNA"/>
</dbReference>
<evidence type="ECO:0000256" key="1">
    <source>
        <dbReference type="ARBA" id="ARBA00004635"/>
    </source>
</evidence>
<evidence type="ECO:0000256" key="4">
    <source>
        <dbReference type="ARBA" id="ARBA00023139"/>
    </source>
</evidence>
<evidence type="ECO:0000313" key="8">
    <source>
        <dbReference type="EMBL" id="QDH14331.1"/>
    </source>
</evidence>
<dbReference type="SUPFAM" id="SSF53850">
    <property type="entry name" value="Periplasmic binding protein-like II"/>
    <property type="match status" value="1"/>
</dbReference>
<dbReference type="PANTHER" id="PTHR30429">
    <property type="entry name" value="D-METHIONINE-BINDING LIPOPROTEIN METQ"/>
    <property type="match status" value="1"/>
</dbReference>
<evidence type="ECO:0000256" key="6">
    <source>
        <dbReference type="PIRNR" id="PIRNR002854"/>
    </source>
</evidence>
<accession>A0A4Y6UD67</accession>
<keyword evidence="2" id="KW-0732">Signal</keyword>
<reference evidence="8 9" key="1">
    <citation type="submission" date="2019-03" db="EMBL/GenBank/DDBJ databases">
        <title>The complete genome sequence of Swingsia_sp. F3b2 LMG30590(T).</title>
        <authorList>
            <person name="Chua K.-O."/>
            <person name="Chan K.-G."/>
            <person name="See-Too W.-S."/>
        </authorList>
    </citation>
    <scope>NUCLEOTIDE SEQUENCE [LARGE SCALE GENOMIC DNA]</scope>
    <source>
        <strain evidence="8 9">F3b2</strain>
    </source>
</reference>
<comment type="similarity">
    <text evidence="6">Belongs to the nlpA lipoprotein family.</text>
</comment>
<evidence type="ECO:0000256" key="2">
    <source>
        <dbReference type="ARBA" id="ARBA00022729"/>
    </source>
</evidence>
<dbReference type="RefSeq" id="WP_141444034.1">
    <property type="nucleotide sequence ID" value="NZ_CP038231.1"/>
</dbReference>
<evidence type="ECO:0000256" key="5">
    <source>
        <dbReference type="ARBA" id="ARBA00023288"/>
    </source>
</evidence>
<evidence type="ECO:0000256" key="3">
    <source>
        <dbReference type="ARBA" id="ARBA00023136"/>
    </source>
</evidence>
<feature type="compositionally biased region" description="Polar residues" evidence="7">
    <location>
        <begin position="18"/>
        <end position="28"/>
    </location>
</feature>
<dbReference type="KEGG" id="swf:E3E12_03075"/>
<dbReference type="Gene3D" id="3.40.190.10">
    <property type="entry name" value="Periplasmic binding protein-like II"/>
    <property type="match status" value="2"/>
</dbReference>
<keyword evidence="4" id="KW-0564">Palmitate</keyword>
<protein>
    <recommendedName>
        <fullName evidence="6">Lipoprotein</fullName>
    </recommendedName>
</protein>
<name>A0A4Y6UD67_9PROT</name>
<dbReference type="PANTHER" id="PTHR30429:SF1">
    <property type="entry name" value="D-METHIONINE-BINDING LIPOPROTEIN METQ-RELATED"/>
    <property type="match status" value="1"/>
</dbReference>
<sequence>MAGHAQAADNPAQPARAEQTSGQATSPVAATPIPTLAQPTTIKVGIMAGEDEDVWRVVQANAKPHNLTIKLVTFSDYTVPNQALAEHDINANAFQHQPYLDAQIKARGYHIVRVGDTHFEPMGIYSTRHASLQGLPEGATVAVPNDPSNEGRALLVLEHEGLIKVSKGAGLFPTALDITDNPKNLSVRELDAGLTGRAVKDVDAAVINTNWAIKGGVDVQHQRIAVEGLDHNPYVDFIAVNADDAGKPWVKTLVASFHQPDVAAEITKDYHGAAVPAFKAGGDKGQP</sequence>
<keyword evidence="3" id="KW-0472">Membrane</keyword>
<evidence type="ECO:0000313" key="9">
    <source>
        <dbReference type="Proteomes" id="UP000318709"/>
    </source>
</evidence>
<comment type="subcellular location">
    <subcellularLocation>
        <location evidence="1">Membrane</location>
        <topology evidence="1">Lipid-anchor</topology>
    </subcellularLocation>
</comment>
<evidence type="ECO:0000256" key="7">
    <source>
        <dbReference type="SAM" id="MobiDB-lite"/>
    </source>
</evidence>
<proteinExistence type="inferred from homology"/>
<dbReference type="CDD" id="cd13598">
    <property type="entry name" value="PBP2_lipoprotein_IlpA_like"/>
    <property type="match status" value="1"/>
</dbReference>
<dbReference type="Proteomes" id="UP000318709">
    <property type="component" value="Chromosome"/>
</dbReference>
<feature type="region of interest" description="Disordered" evidence="7">
    <location>
        <begin position="1"/>
        <end position="34"/>
    </location>
</feature>
<gene>
    <name evidence="8" type="ORF">E3E12_03075</name>
</gene>
<dbReference type="AlphaFoldDB" id="A0A4Y6UD67"/>
<dbReference type="PIRSF" id="PIRSF002854">
    <property type="entry name" value="MetQ"/>
    <property type="match status" value="1"/>
</dbReference>